<proteinExistence type="predicted"/>
<dbReference type="EMBL" id="FNIW01000037">
    <property type="protein sequence ID" value="SDO61300.1"/>
    <property type="molecule type" value="Genomic_DNA"/>
</dbReference>
<dbReference type="AlphaFoldDB" id="A0A1H0KZY2"/>
<organism evidence="1 2">
    <name type="scientific">Prevotella communis</name>
    <dbReference type="NCBI Taxonomy" id="2913614"/>
    <lineage>
        <taxon>Bacteria</taxon>
        <taxon>Pseudomonadati</taxon>
        <taxon>Bacteroidota</taxon>
        <taxon>Bacteroidia</taxon>
        <taxon>Bacteroidales</taxon>
        <taxon>Prevotellaceae</taxon>
        <taxon>Prevotella</taxon>
    </lineage>
</organism>
<protein>
    <submittedName>
        <fullName evidence="1">Uncharacterized protein</fullName>
    </submittedName>
</protein>
<comment type="caution">
    <text evidence="1">The sequence shown here is derived from an EMBL/GenBank/DDBJ whole genome shotgun (WGS) entry which is preliminary data.</text>
</comment>
<accession>A0A1H0KZY2</accession>
<name>A0A1H0KZY2_9BACT</name>
<evidence type="ECO:0000313" key="1">
    <source>
        <dbReference type="EMBL" id="SDO61300.1"/>
    </source>
</evidence>
<dbReference type="Proteomes" id="UP000199134">
    <property type="component" value="Unassembled WGS sequence"/>
</dbReference>
<reference evidence="2" key="1">
    <citation type="submission" date="2016-10" db="EMBL/GenBank/DDBJ databases">
        <authorList>
            <person name="de Groot N.N."/>
        </authorList>
    </citation>
    <scope>NUCLEOTIDE SEQUENCE [LARGE SCALE GENOMIC DNA]</scope>
    <source>
        <strain evidence="2">BP1-145</strain>
    </source>
</reference>
<evidence type="ECO:0000313" key="2">
    <source>
        <dbReference type="Proteomes" id="UP000199134"/>
    </source>
</evidence>
<sequence>MPTPNGVNSYFSPCSSYTKFGDFLEQESKSGYSSYMSYFSYLFLQPIGIRF</sequence>
<gene>
    <name evidence="1" type="ORF">SAMN04487900_1373</name>
</gene>